<protein>
    <submittedName>
        <fullName evidence="1">Transcriptional regulator</fullName>
    </submittedName>
</protein>
<gene>
    <name evidence="1" type="ORF">ACM44_09330</name>
</gene>
<accession>A0A0J7IYD9</accession>
<dbReference type="Gene3D" id="1.10.10.10">
    <property type="entry name" value="Winged helix-like DNA-binding domain superfamily/Winged helix DNA-binding domain"/>
    <property type="match status" value="1"/>
</dbReference>
<dbReference type="PATRIC" id="fig|1304281.5.peg.2008"/>
<dbReference type="AlphaFoldDB" id="A0A0J7IYD9"/>
<keyword evidence="2" id="KW-1185">Reference proteome</keyword>
<evidence type="ECO:0000313" key="2">
    <source>
        <dbReference type="Proteomes" id="UP000035900"/>
    </source>
</evidence>
<dbReference type="InterPro" id="IPR036388">
    <property type="entry name" value="WH-like_DNA-bd_sf"/>
</dbReference>
<sequence>MKRNVSDRILLILKKGGEVSVAALAAELGITKEGARLHLLKLAEQHYVKSTQKTEGVGRPITYYSLSKKGQSEFPDAHATVTVELLRSVKKLLGDNAVDLMITEREQQVHQRYEQEIEGSKSLEERLERLCAIRSAEGYMAEWRTENGDYFLIQNHCPIGAAANECGGFCRAELANFKRLIGSEFEMERVHHLMSGANHCVYKITS</sequence>
<proteinExistence type="predicted"/>
<dbReference type="STRING" id="1304281.ACM44_09330"/>
<dbReference type="OrthoDB" id="155998at2"/>
<dbReference type="EMBL" id="LFNG01000012">
    <property type="protein sequence ID" value="KMQ70829.1"/>
    <property type="molecule type" value="Genomic_DNA"/>
</dbReference>
<dbReference type="SUPFAM" id="SSF46785">
    <property type="entry name" value="Winged helix' DNA-binding domain"/>
    <property type="match status" value="1"/>
</dbReference>
<reference evidence="1 2" key="1">
    <citation type="journal article" date="2004" name="Int. J. Syst. Evol. Microbiol.">
        <title>Kaistella koreensis gen. nov., sp. nov., a novel member of the Chryseobacterium-Bergeyella-Riemerella branch.</title>
        <authorList>
            <person name="Kim M.K."/>
            <person name="Im W.T."/>
            <person name="Shin Y.K."/>
            <person name="Lim J.H."/>
            <person name="Kim S.H."/>
            <person name="Lee B.C."/>
            <person name="Park M.Y."/>
            <person name="Lee K.Y."/>
            <person name="Lee S.T."/>
        </authorList>
    </citation>
    <scope>NUCLEOTIDE SEQUENCE [LARGE SCALE GENOMIC DNA]</scope>
    <source>
        <strain evidence="1 2">CCUG 49689</strain>
    </source>
</reference>
<dbReference type="RefSeq" id="WP_048499773.1">
    <property type="nucleotide sequence ID" value="NZ_LFNG01000012.1"/>
</dbReference>
<evidence type="ECO:0000313" key="1">
    <source>
        <dbReference type="EMBL" id="KMQ70829.1"/>
    </source>
</evidence>
<organism evidence="1 2">
    <name type="scientific">Chryseobacterium koreense CCUG 49689</name>
    <dbReference type="NCBI Taxonomy" id="1304281"/>
    <lineage>
        <taxon>Bacteria</taxon>
        <taxon>Pseudomonadati</taxon>
        <taxon>Bacteroidota</taxon>
        <taxon>Flavobacteriia</taxon>
        <taxon>Flavobacteriales</taxon>
        <taxon>Weeksellaceae</taxon>
        <taxon>Chryseobacterium group</taxon>
        <taxon>Chryseobacterium</taxon>
    </lineage>
</organism>
<dbReference type="InterPro" id="IPR036390">
    <property type="entry name" value="WH_DNA-bd_sf"/>
</dbReference>
<dbReference type="Proteomes" id="UP000035900">
    <property type="component" value="Unassembled WGS sequence"/>
</dbReference>
<name>A0A0J7IYD9_9FLAO</name>
<comment type="caution">
    <text evidence="1">The sequence shown here is derived from an EMBL/GenBank/DDBJ whole genome shotgun (WGS) entry which is preliminary data.</text>
</comment>